<dbReference type="Proteomes" id="UP001151532">
    <property type="component" value="Chromosome 18"/>
</dbReference>
<comment type="caution">
    <text evidence="1">The sequence shown here is derived from an EMBL/GenBank/DDBJ whole genome shotgun (WGS) entry which is preliminary data.</text>
</comment>
<dbReference type="OrthoDB" id="5857104at2759"/>
<sequence>MDSTQAQANGTGNDVAADVAQGTTDVANQAPLYQDSSILFHFRDMQRRQMVSVEEDDLAGLEDVSSMSKMITMKLS</sequence>
<evidence type="ECO:0000313" key="1">
    <source>
        <dbReference type="EMBL" id="KAJ6732247.1"/>
    </source>
</evidence>
<organism evidence="1 2">
    <name type="scientific">Salix purpurea</name>
    <name type="common">Purple osier willow</name>
    <dbReference type="NCBI Taxonomy" id="77065"/>
    <lineage>
        <taxon>Eukaryota</taxon>
        <taxon>Viridiplantae</taxon>
        <taxon>Streptophyta</taxon>
        <taxon>Embryophyta</taxon>
        <taxon>Tracheophyta</taxon>
        <taxon>Spermatophyta</taxon>
        <taxon>Magnoliopsida</taxon>
        <taxon>eudicotyledons</taxon>
        <taxon>Gunneridae</taxon>
        <taxon>Pentapetalae</taxon>
        <taxon>rosids</taxon>
        <taxon>fabids</taxon>
        <taxon>Malpighiales</taxon>
        <taxon>Salicaceae</taxon>
        <taxon>Saliceae</taxon>
        <taxon>Salix</taxon>
    </lineage>
</organism>
<keyword evidence="2" id="KW-1185">Reference proteome</keyword>
<accession>A0A9Q0ULW7</accession>
<gene>
    <name evidence="1" type="ORF">OIU79_003385</name>
</gene>
<reference evidence="1" key="1">
    <citation type="submission" date="2022-11" db="EMBL/GenBank/DDBJ databases">
        <authorList>
            <person name="Hyden B.L."/>
            <person name="Feng K."/>
            <person name="Yates T."/>
            <person name="Jawdy S."/>
            <person name="Smart L.B."/>
            <person name="Muchero W."/>
        </authorList>
    </citation>
    <scope>NUCLEOTIDE SEQUENCE</scope>
    <source>
        <tissue evidence="1">Shoot tip</tissue>
    </source>
</reference>
<reference evidence="1" key="2">
    <citation type="journal article" date="2023" name="Int. J. Mol. Sci.">
        <title>De Novo Assembly and Annotation of 11 Diverse Shrub Willow (Salix) Genomes Reveals Novel Gene Organization in Sex-Linked Regions.</title>
        <authorList>
            <person name="Hyden B."/>
            <person name="Feng K."/>
            <person name="Yates T.B."/>
            <person name="Jawdy S."/>
            <person name="Cereghino C."/>
            <person name="Smart L.B."/>
            <person name="Muchero W."/>
        </authorList>
    </citation>
    <scope>NUCLEOTIDE SEQUENCE</scope>
    <source>
        <tissue evidence="1">Shoot tip</tissue>
    </source>
</reference>
<name>A0A9Q0ULW7_SALPP</name>
<dbReference type="AlphaFoldDB" id="A0A9Q0ULW7"/>
<evidence type="ECO:0000313" key="2">
    <source>
        <dbReference type="Proteomes" id="UP001151532"/>
    </source>
</evidence>
<protein>
    <submittedName>
        <fullName evidence="1">Uncharacterized protein</fullName>
    </submittedName>
</protein>
<proteinExistence type="predicted"/>
<dbReference type="EMBL" id="JAPFFK010000012">
    <property type="protein sequence ID" value="KAJ6732247.1"/>
    <property type="molecule type" value="Genomic_DNA"/>
</dbReference>